<dbReference type="InterPro" id="IPR036865">
    <property type="entry name" value="CRAL-TRIO_dom_sf"/>
</dbReference>
<feature type="domain" description="CRAL-TRIO" evidence="1">
    <location>
        <begin position="86"/>
        <end position="255"/>
    </location>
</feature>
<dbReference type="SMART" id="SM01100">
    <property type="entry name" value="CRAL_TRIO_N"/>
    <property type="match status" value="1"/>
</dbReference>
<sequence>MAEPTSEEITAIQKFREQVSDLLDNEEKRDNSYLIRWLRARDLNFHKAEELLRHSLNWRAENDIDNVLERKFDEFHFNNFPYTADGYDKTGRPVATISYANGKWDFRKVDEPDRAEGFKAYTAYIFEDIVNKIRMQNSKRKMTGEPLVRQYILLVDYTGFTYSQLINFAAVSKLLSFATTYEAHYPELLYKCIFINCPVFIGTLMSLIKPLLASKTFQKIEYYGYNREEWENVLYEMIEEDQLPPEFGGIEITHL</sequence>
<dbReference type="PANTHER" id="PTHR23324:SF83">
    <property type="entry name" value="SEC14-LIKE PROTEIN 2"/>
    <property type="match status" value="1"/>
</dbReference>
<evidence type="ECO:0000259" key="1">
    <source>
        <dbReference type="PROSITE" id="PS50191"/>
    </source>
</evidence>
<dbReference type="Proteomes" id="UP001642540">
    <property type="component" value="Unassembled WGS sequence"/>
</dbReference>
<accession>A0ABP1RG47</accession>
<dbReference type="InterPro" id="IPR001251">
    <property type="entry name" value="CRAL-TRIO_dom"/>
</dbReference>
<comment type="caution">
    <text evidence="2">The sequence shown here is derived from an EMBL/GenBank/DDBJ whole genome shotgun (WGS) entry which is preliminary data.</text>
</comment>
<dbReference type="CDD" id="cd00170">
    <property type="entry name" value="SEC14"/>
    <property type="match status" value="1"/>
</dbReference>
<dbReference type="PROSITE" id="PS50191">
    <property type="entry name" value="CRAL_TRIO"/>
    <property type="match status" value="1"/>
</dbReference>
<dbReference type="Pfam" id="PF00650">
    <property type="entry name" value="CRAL_TRIO"/>
    <property type="match status" value="1"/>
</dbReference>
<protein>
    <recommendedName>
        <fullName evidence="1">CRAL-TRIO domain-containing protein</fullName>
    </recommendedName>
</protein>
<dbReference type="InterPro" id="IPR011074">
    <property type="entry name" value="CRAL/TRIO_N_dom"/>
</dbReference>
<proteinExistence type="predicted"/>
<dbReference type="EMBL" id="CAXLJM020000069">
    <property type="protein sequence ID" value="CAL8125563.1"/>
    <property type="molecule type" value="Genomic_DNA"/>
</dbReference>
<dbReference type="SUPFAM" id="SSF46938">
    <property type="entry name" value="CRAL/TRIO N-terminal domain"/>
    <property type="match status" value="1"/>
</dbReference>
<dbReference type="InterPro" id="IPR051064">
    <property type="entry name" value="SEC14/CRAL-TRIO_domain"/>
</dbReference>
<name>A0ABP1RG47_9HEXA</name>
<evidence type="ECO:0000313" key="3">
    <source>
        <dbReference type="Proteomes" id="UP001642540"/>
    </source>
</evidence>
<gene>
    <name evidence="2" type="ORF">ODALV1_LOCUS21019</name>
</gene>
<dbReference type="Gene3D" id="3.40.525.10">
    <property type="entry name" value="CRAL-TRIO lipid binding domain"/>
    <property type="match status" value="1"/>
</dbReference>
<dbReference type="SMART" id="SM00516">
    <property type="entry name" value="SEC14"/>
    <property type="match status" value="1"/>
</dbReference>
<reference evidence="2 3" key="1">
    <citation type="submission" date="2024-08" db="EMBL/GenBank/DDBJ databases">
        <authorList>
            <person name="Cucini C."/>
            <person name="Frati F."/>
        </authorList>
    </citation>
    <scope>NUCLEOTIDE SEQUENCE [LARGE SCALE GENOMIC DNA]</scope>
</reference>
<dbReference type="PANTHER" id="PTHR23324">
    <property type="entry name" value="SEC14 RELATED PROTEIN"/>
    <property type="match status" value="1"/>
</dbReference>
<dbReference type="InterPro" id="IPR036273">
    <property type="entry name" value="CRAL/TRIO_N_dom_sf"/>
</dbReference>
<dbReference type="SUPFAM" id="SSF52087">
    <property type="entry name" value="CRAL/TRIO domain"/>
    <property type="match status" value="1"/>
</dbReference>
<keyword evidence="3" id="KW-1185">Reference proteome</keyword>
<evidence type="ECO:0000313" key="2">
    <source>
        <dbReference type="EMBL" id="CAL8125563.1"/>
    </source>
</evidence>
<organism evidence="2 3">
    <name type="scientific">Orchesella dallaii</name>
    <dbReference type="NCBI Taxonomy" id="48710"/>
    <lineage>
        <taxon>Eukaryota</taxon>
        <taxon>Metazoa</taxon>
        <taxon>Ecdysozoa</taxon>
        <taxon>Arthropoda</taxon>
        <taxon>Hexapoda</taxon>
        <taxon>Collembola</taxon>
        <taxon>Entomobryomorpha</taxon>
        <taxon>Entomobryoidea</taxon>
        <taxon>Orchesellidae</taxon>
        <taxon>Orchesellinae</taxon>
        <taxon>Orchesella</taxon>
    </lineage>
</organism>